<feature type="transmembrane region" description="Helical" evidence="1">
    <location>
        <begin position="43"/>
        <end position="62"/>
    </location>
</feature>
<keyword evidence="2" id="KW-0614">Plasmid</keyword>
<gene>
    <name evidence="2" type="ORF">SGLAU_32880</name>
</gene>
<proteinExistence type="predicted"/>
<evidence type="ECO:0000256" key="1">
    <source>
        <dbReference type="SAM" id="Phobius"/>
    </source>
</evidence>
<accession>A0A089Z9T5</accession>
<dbReference type="HOGENOM" id="CLU_2398317_0_0_11"/>
<evidence type="ECO:0000313" key="3">
    <source>
        <dbReference type="Proteomes" id="UP000029482"/>
    </source>
</evidence>
<dbReference type="EMBL" id="CP009439">
    <property type="protein sequence ID" value="AIS02506.1"/>
    <property type="molecule type" value="Genomic_DNA"/>
</dbReference>
<dbReference type="Proteomes" id="UP000029482">
    <property type="component" value="Plasmid pSglau1"/>
</dbReference>
<evidence type="ECO:0000313" key="2">
    <source>
        <dbReference type="EMBL" id="AIS02506.1"/>
    </source>
</evidence>
<keyword evidence="1" id="KW-1133">Transmembrane helix</keyword>
<geneLocation type="plasmid" evidence="2 3">
    <name>pSglau1</name>
</geneLocation>
<keyword evidence="1" id="KW-0472">Membrane</keyword>
<sequence length="93" mass="10328">MPLCRRRIRSTTSACALAVKTSRDRIIPPPYPAQTPVWHVKAVMLRGSLPMAAICLPLLVIPDAPPPHVLPLTALFLTTAHGSVLVRQWIFRR</sequence>
<feature type="transmembrane region" description="Helical" evidence="1">
    <location>
        <begin position="68"/>
        <end position="86"/>
    </location>
</feature>
<dbReference type="KEGG" id="sgu:SGLAU_32880"/>
<keyword evidence="3" id="KW-1185">Reference proteome</keyword>
<keyword evidence="1" id="KW-0812">Transmembrane</keyword>
<name>A0A089Z9T5_STRGA</name>
<organism evidence="2 3">
    <name type="scientific">Streptomyces glaucescens</name>
    <dbReference type="NCBI Taxonomy" id="1907"/>
    <lineage>
        <taxon>Bacteria</taxon>
        <taxon>Bacillati</taxon>
        <taxon>Actinomycetota</taxon>
        <taxon>Actinomycetes</taxon>
        <taxon>Kitasatosporales</taxon>
        <taxon>Streptomycetaceae</taxon>
        <taxon>Streptomyces</taxon>
    </lineage>
</organism>
<protein>
    <submittedName>
        <fullName evidence="2">Putative secreted protein</fullName>
    </submittedName>
</protein>
<dbReference type="AlphaFoldDB" id="A0A089Z9T5"/>
<reference evidence="3" key="1">
    <citation type="journal article" date="2015" name="J. Biotechnol.">
        <title>Complete genome sequence of the actinobacterium Streptomyces glaucescens GLA.O (DSM 40922) consisting of a linear chromosome and one linear plasmid.</title>
        <authorList>
            <person name="Ortseifen V."/>
            <person name="Winkler A."/>
            <person name="Albersmeier A."/>
            <person name="Wendler S."/>
            <person name="Puhler A."/>
            <person name="Kalinowski J."/>
            <person name="Ruckert C."/>
        </authorList>
    </citation>
    <scope>NUCLEOTIDE SEQUENCE [LARGE SCALE GENOMIC DNA]</scope>
    <source>
        <strain evidence="3">DSM 40922 / GLA O</strain>
        <plasmid evidence="3">pSglau1</plasmid>
    </source>
</reference>